<feature type="domain" description="PB1" evidence="1">
    <location>
        <begin position="2"/>
        <end position="84"/>
    </location>
</feature>
<evidence type="ECO:0000259" key="1">
    <source>
        <dbReference type="PROSITE" id="PS51745"/>
    </source>
</evidence>
<dbReference type="Pfam" id="PF00564">
    <property type="entry name" value="PB1"/>
    <property type="match status" value="1"/>
</dbReference>
<sequence length="174" mass="19358">MTLVVKVKYQGILRRLTLQLREEYVPEINMDALKCKIRELFKLNPNADMSITYTDEDGDVVTMADDVDFLDAVRQGLNPLRLDVSLATEPSNSERSSSPAEQRNEGMEPLLEALRKVSDPTYHLRALSEVPVLNSVFSSPAVAELMRLGTANFGSLFEAQSRSGPNRETPNGSE</sequence>
<dbReference type="PANTHER" id="PTHR20930">
    <property type="entry name" value="OVARIAN CARCINOMA ANTIGEN CA125-RELATED"/>
    <property type="match status" value="1"/>
</dbReference>
<evidence type="ECO:0000313" key="2">
    <source>
        <dbReference type="EMBL" id="ABK22437.1"/>
    </source>
</evidence>
<dbReference type="CDD" id="cd06398">
    <property type="entry name" value="PB1_Joka2"/>
    <property type="match status" value="1"/>
</dbReference>
<dbReference type="InterPro" id="IPR000270">
    <property type="entry name" value="PB1_dom"/>
</dbReference>
<dbReference type="AlphaFoldDB" id="A9NP76"/>
<dbReference type="InterPro" id="IPR053793">
    <property type="entry name" value="PB1-like"/>
</dbReference>
<organism evidence="2">
    <name type="scientific">Picea sitchensis</name>
    <name type="common">Sitka spruce</name>
    <name type="synonym">Pinus sitchensis</name>
    <dbReference type="NCBI Taxonomy" id="3332"/>
    <lineage>
        <taxon>Eukaryota</taxon>
        <taxon>Viridiplantae</taxon>
        <taxon>Streptophyta</taxon>
        <taxon>Embryophyta</taxon>
        <taxon>Tracheophyta</taxon>
        <taxon>Spermatophyta</taxon>
        <taxon>Pinopsida</taxon>
        <taxon>Pinidae</taxon>
        <taxon>Conifers I</taxon>
        <taxon>Pinales</taxon>
        <taxon>Pinaceae</taxon>
        <taxon>Picea</taxon>
    </lineage>
</organism>
<dbReference type="Gene3D" id="3.10.20.90">
    <property type="entry name" value="Phosphatidylinositol 3-kinase Catalytic Subunit, Chain A, domain 1"/>
    <property type="match status" value="1"/>
</dbReference>
<dbReference type="SUPFAM" id="SSF54277">
    <property type="entry name" value="CAD &amp; PB1 domains"/>
    <property type="match status" value="1"/>
</dbReference>
<dbReference type="EMBL" id="EF083086">
    <property type="protein sequence ID" value="ABK22437.1"/>
    <property type="molecule type" value="mRNA"/>
</dbReference>
<dbReference type="SMART" id="SM00666">
    <property type="entry name" value="PB1"/>
    <property type="match status" value="1"/>
</dbReference>
<proteinExistence type="evidence at transcript level"/>
<dbReference type="PANTHER" id="PTHR20930:SF0">
    <property type="entry name" value="PROTEIN ILRUN"/>
    <property type="match status" value="1"/>
</dbReference>
<dbReference type="PROSITE" id="PS51745">
    <property type="entry name" value="PB1"/>
    <property type="match status" value="1"/>
</dbReference>
<name>A9NP76_PICSI</name>
<accession>A9NP76</accession>
<protein>
    <recommendedName>
        <fullName evidence="1">PB1 domain-containing protein</fullName>
    </recommendedName>
</protein>
<reference evidence="2" key="1">
    <citation type="journal article" date="2008" name="BMC Genomics">
        <title>A conifer genomics resource of 200,000 spruce (Picea spp.) ESTs and 6,464 high-quality, sequence-finished full-length cDNAs for Sitka spruce (Picea sitchensis).</title>
        <authorList>
            <person name="Ralph S.G."/>
            <person name="Chun H.J."/>
            <person name="Kolosova N."/>
            <person name="Cooper D."/>
            <person name="Oddy C."/>
            <person name="Ritland C.E."/>
            <person name="Kirkpatrick R."/>
            <person name="Moore R."/>
            <person name="Barber S."/>
            <person name="Holt R.A."/>
            <person name="Jones S.J."/>
            <person name="Marra M.A."/>
            <person name="Douglas C.J."/>
            <person name="Ritland K."/>
            <person name="Bohlmann J."/>
        </authorList>
    </citation>
    <scope>NUCLEOTIDE SEQUENCE</scope>
    <source>
        <tissue evidence="2">Green portion of the leader tissue</tissue>
    </source>
</reference>